<evidence type="ECO:0000259" key="1">
    <source>
        <dbReference type="Pfam" id="PF05199"/>
    </source>
</evidence>
<keyword evidence="3" id="KW-1185">Reference proteome</keyword>
<protein>
    <recommendedName>
        <fullName evidence="1">Glucose-methanol-choline oxidoreductase C-terminal domain-containing protein</fullName>
    </recommendedName>
</protein>
<accession>A0AAE1Q681</accession>
<proteinExistence type="predicted"/>
<gene>
    <name evidence="2" type="ORF">Pmani_008138</name>
</gene>
<dbReference type="GO" id="GO:0016614">
    <property type="term" value="F:oxidoreductase activity, acting on CH-OH group of donors"/>
    <property type="evidence" value="ECO:0007669"/>
    <property type="project" value="InterPro"/>
</dbReference>
<dbReference type="Pfam" id="PF05199">
    <property type="entry name" value="GMC_oxred_C"/>
    <property type="match status" value="1"/>
</dbReference>
<comment type="caution">
    <text evidence="2">The sequence shown here is derived from an EMBL/GenBank/DDBJ whole genome shotgun (WGS) entry which is preliminary data.</text>
</comment>
<dbReference type="InterPro" id="IPR007867">
    <property type="entry name" value="GMC_OxRtase_C"/>
</dbReference>
<dbReference type="InterPro" id="IPR036188">
    <property type="entry name" value="FAD/NAD-bd_sf"/>
</dbReference>
<organism evidence="2 3">
    <name type="scientific">Petrolisthes manimaculis</name>
    <dbReference type="NCBI Taxonomy" id="1843537"/>
    <lineage>
        <taxon>Eukaryota</taxon>
        <taxon>Metazoa</taxon>
        <taxon>Ecdysozoa</taxon>
        <taxon>Arthropoda</taxon>
        <taxon>Crustacea</taxon>
        <taxon>Multicrustacea</taxon>
        <taxon>Malacostraca</taxon>
        <taxon>Eumalacostraca</taxon>
        <taxon>Eucarida</taxon>
        <taxon>Decapoda</taxon>
        <taxon>Pleocyemata</taxon>
        <taxon>Anomura</taxon>
        <taxon>Galatheoidea</taxon>
        <taxon>Porcellanidae</taxon>
        <taxon>Petrolisthes</taxon>
    </lineage>
</organism>
<evidence type="ECO:0000313" key="2">
    <source>
        <dbReference type="EMBL" id="KAK4321030.1"/>
    </source>
</evidence>
<dbReference type="Proteomes" id="UP001292094">
    <property type="component" value="Unassembled WGS sequence"/>
</dbReference>
<dbReference type="EMBL" id="JAWZYT010000625">
    <property type="protein sequence ID" value="KAK4321030.1"/>
    <property type="molecule type" value="Genomic_DNA"/>
</dbReference>
<evidence type="ECO:0000313" key="3">
    <source>
        <dbReference type="Proteomes" id="UP001292094"/>
    </source>
</evidence>
<dbReference type="AlphaFoldDB" id="A0AAE1Q681"/>
<feature type="domain" description="Glucose-methanol-choline oxidoreductase C-terminal" evidence="1">
    <location>
        <begin position="2"/>
        <end position="27"/>
    </location>
</feature>
<dbReference type="SUPFAM" id="SSF51905">
    <property type="entry name" value="FAD/NAD(P)-binding domain"/>
    <property type="match status" value="1"/>
</dbReference>
<dbReference type="Gene3D" id="3.50.50.60">
    <property type="entry name" value="FAD/NAD(P)-binding domain"/>
    <property type="match status" value="1"/>
</dbReference>
<reference evidence="2" key="1">
    <citation type="submission" date="2023-11" db="EMBL/GenBank/DDBJ databases">
        <title>Genome assemblies of two species of porcelain crab, Petrolisthes cinctipes and Petrolisthes manimaculis (Anomura: Porcellanidae).</title>
        <authorList>
            <person name="Angst P."/>
        </authorList>
    </citation>
    <scope>NUCLEOTIDE SEQUENCE</scope>
    <source>
        <strain evidence="2">PB745_02</strain>
        <tissue evidence="2">Gill</tissue>
    </source>
</reference>
<name>A0AAE1Q681_9EUCA</name>
<sequence length="107" mass="11802">MGLRVVDASVIPVVPTGSTNAPVIMIAERAAHLSHQAGLDTTLTEVRRIWGDIEVTKERPGTGTAIEVTKERPGIGTVIECTCLRRHVLVYNPHRDDVVVFIRQHKK</sequence>